<name>A0A7W7R3L3_KITKI</name>
<accession>A0A7W7R3L3</accession>
<dbReference type="RefSeq" id="WP_184936709.1">
    <property type="nucleotide sequence ID" value="NZ_JACHJV010000001.1"/>
</dbReference>
<feature type="region of interest" description="Disordered" evidence="1">
    <location>
        <begin position="1"/>
        <end position="46"/>
    </location>
</feature>
<dbReference type="AlphaFoldDB" id="A0A7W7R3L3"/>
<dbReference type="InterPro" id="IPR049790">
    <property type="entry name" value="Rv3655c/TadE"/>
</dbReference>
<feature type="domain" description="TadE-like" evidence="3">
    <location>
        <begin position="49"/>
        <end position="91"/>
    </location>
</feature>
<sequence>MPSDRHGPPEPSDGYGPPDGSRRPVDQGGRARRRLAPVEGTDGAGQDAGYVTAETAVVVPSLVLLIAMLIWGVLAGVAQLRCIDAARVAARTAARGDPDAVAKASAVAPPGATIQVAGGSDTVSVLVEAKCLGTGQLASALSVTVSATAVAAREDRIGRELG</sequence>
<reference evidence="4 5" key="1">
    <citation type="submission" date="2020-08" db="EMBL/GenBank/DDBJ databases">
        <title>Sequencing the genomes of 1000 actinobacteria strains.</title>
        <authorList>
            <person name="Klenk H.-P."/>
        </authorList>
    </citation>
    <scope>NUCLEOTIDE SEQUENCE [LARGE SCALE GENOMIC DNA]</scope>
    <source>
        <strain evidence="4 5">DSM 41654</strain>
    </source>
</reference>
<comment type="caution">
    <text evidence="4">The sequence shown here is derived from an EMBL/GenBank/DDBJ whole genome shotgun (WGS) entry which is preliminary data.</text>
</comment>
<keyword evidence="2" id="KW-0472">Membrane</keyword>
<dbReference type="Proteomes" id="UP000540506">
    <property type="component" value="Unassembled WGS sequence"/>
</dbReference>
<evidence type="ECO:0000259" key="3">
    <source>
        <dbReference type="Pfam" id="PF07811"/>
    </source>
</evidence>
<gene>
    <name evidence="4" type="ORF">FHR34_003825</name>
</gene>
<organism evidence="4 5">
    <name type="scientific">Kitasatospora kifunensis</name>
    <name type="common">Streptomyces kifunensis</name>
    <dbReference type="NCBI Taxonomy" id="58351"/>
    <lineage>
        <taxon>Bacteria</taxon>
        <taxon>Bacillati</taxon>
        <taxon>Actinomycetota</taxon>
        <taxon>Actinomycetes</taxon>
        <taxon>Kitasatosporales</taxon>
        <taxon>Streptomycetaceae</taxon>
        <taxon>Kitasatospora</taxon>
    </lineage>
</organism>
<dbReference type="EMBL" id="JACHJV010000001">
    <property type="protein sequence ID" value="MBB4924832.1"/>
    <property type="molecule type" value="Genomic_DNA"/>
</dbReference>
<evidence type="ECO:0000313" key="4">
    <source>
        <dbReference type="EMBL" id="MBB4924832.1"/>
    </source>
</evidence>
<dbReference type="InterPro" id="IPR012495">
    <property type="entry name" value="TadE-like_dom"/>
</dbReference>
<dbReference type="Pfam" id="PF07811">
    <property type="entry name" value="TadE"/>
    <property type="match status" value="1"/>
</dbReference>
<protein>
    <submittedName>
        <fullName evidence="4">Flp pilus assembly protein TadG</fullName>
    </submittedName>
</protein>
<evidence type="ECO:0000313" key="5">
    <source>
        <dbReference type="Proteomes" id="UP000540506"/>
    </source>
</evidence>
<keyword evidence="2" id="KW-1133">Transmembrane helix</keyword>
<keyword evidence="2" id="KW-0812">Transmembrane</keyword>
<dbReference type="NCBIfam" id="NF041390">
    <property type="entry name" value="TadE_Rv3655c"/>
    <property type="match status" value="1"/>
</dbReference>
<proteinExistence type="predicted"/>
<evidence type="ECO:0000256" key="2">
    <source>
        <dbReference type="SAM" id="Phobius"/>
    </source>
</evidence>
<feature type="transmembrane region" description="Helical" evidence="2">
    <location>
        <begin position="57"/>
        <end position="77"/>
    </location>
</feature>
<keyword evidence="5" id="KW-1185">Reference proteome</keyword>
<evidence type="ECO:0000256" key="1">
    <source>
        <dbReference type="SAM" id="MobiDB-lite"/>
    </source>
</evidence>